<dbReference type="AlphaFoldDB" id="A0A1F5WUY2"/>
<keyword evidence="4" id="KW-0406">Ion transport</keyword>
<comment type="subcellular location">
    <subcellularLocation>
        <location evidence="1">Membrane</location>
    </subcellularLocation>
</comment>
<keyword evidence="5" id="KW-0472">Membrane</keyword>
<reference evidence="7 8" key="1">
    <citation type="journal article" date="2016" name="Nat. Commun.">
        <title>Thousands of microbial genomes shed light on interconnected biogeochemical processes in an aquifer system.</title>
        <authorList>
            <person name="Anantharaman K."/>
            <person name="Brown C.T."/>
            <person name="Hug L.A."/>
            <person name="Sharon I."/>
            <person name="Castelle C.J."/>
            <person name="Probst A.J."/>
            <person name="Thomas B.C."/>
            <person name="Singh A."/>
            <person name="Wilkins M.J."/>
            <person name="Karaoz U."/>
            <person name="Brodie E.L."/>
            <person name="Williams K.H."/>
            <person name="Hubbard S.S."/>
            <person name="Banfield J.F."/>
        </authorList>
    </citation>
    <scope>NUCLEOTIDE SEQUENCE [LARGE SCALE GENOMIC DNA]</scope>
</reference>
<evidence type="ECO:0000256" key="5">
    <source>
        <dbReference type="ARBA" id="ARBA00023136"/>
    </source>
</evidence>
<sequence length="124" mass="14028">MKYSAEAYMKAFTEALNEHPSKKDHIVKSFLQTLSRNGDWASVGKVFNLITKKITHDSDGLVVSAEFARPLSEKMISEFKEKFSAKDHVEIFIKPELIAGVRVLIDGEKELDMTLSKKINKLLS</sequence>
<dbReference type="Pfam" id="PF00213">
    <property type="entry name" value="OSCP"/>
    <property type="match status" value="1"/>
</dbReference>
<dbReference type="GO" id="GO:0016020">
    <property type="term" value="C:membrane"/>
    <property type="evidence" value="ECO:0007669"/>
    <property type="project" value="UniProtKB-SubCell"/>
</dbReference>
<dbReference type="GO" id="GO:0046933">
    <property type="term" value="F:proton-transporting ATP synthase activity, rotational mechanism"/>
    <property type="evidence" value="ECO:0007669"/>
    <property type="project" value="InterPro"/>
</dbReference>
<evidence type="ECO:0000313" key="7">
    <source>
        <dbReference type="EMBL" id="OGF79446.1"/>
    </source>
</evidence>
<keyword evidence="3" id="KW-0375">Hydrogen ion transport</keyword>
<evidence type="ECO:0000256" key="2">
    <source>
        <dbReference type="ARBA" id="ARBA00022448"/>
    </source>
</evidence>
<evidence type="ECO:0000256" key="6">
    <source>
        <dbReference type="ARBA" id="ARBA00023310"/>
    </source>
</evidence>
<gene>
    <name evidence="7" type="ORF">A2W54_01725</name>
</gene>
<evidence type="ECO:0000256" key="3">
    <source>
        <dbReference type="ARBA" id="ARBA00022781"/>
    </source>
</evidence>
<accession>A0A1F5WUY2</accession>
<dbReference type="InterPro" id="IPR000711">
    <property type="entry name" value="ATPase_OSCP/dsu"/>
</dbReference>
<dbReference type="EMBL" id="MFHI01000002">
    <property type="protein sequence ID" value="OGF79446.1"/>
    <property type="molecule type" value="Genomic_DNA"/>
</dbReference>
<organism evidence="7 8">
    <name type="scientific">Candidatus Giovannonibacteria bacterium RIFCSPHIGHO2_02_43_13</name>
    <dbReference type="NCBI Taxonomy" id="1798330"/>
    <lineage>
        <taxon>Bacteria</taxon>
        <taxon>Candidatus Giovannoniibacteriota</taxon>
    </lineage>
</organism>
<comment type="caution">
    <text evidence="7">The sequence shown here is derived from an EMBL/GenBank/DDBJ whole genome shotgun (WGS) entry which is preliminary data.</text>
</comment>
<evidence type="ECO:0000256" key="4">
    <source>
        <dbReference type="ARBA" id="ARBA00023065"/>
    </source>
</evidence>
<evidence type="ECO:0000313" key="8">
    <source>
        <dbReference type="Proteomes" id="UP000178425"/>
    </source>
</evidence>
<keyword evidence="2" id="KW-0813">Transport</keyword>
<name>A0A1F5WUY2_9BACT</name>
<dbReference type="Proteomes" id="UP000178425">
    <property type="component" value="Unassembled WGS sequence"/>
</dbReference>
<proteinExistence type="predicted"/>
<evidence type="ECO:0000256" key="1">
    <source>
        <dbReference type="ARBA" id="ARBA00004370"/>
    </source>
</evidence>
<protein>
    <submittedName>
        <fullName evidence="7">Uncharacterized protein</fullName>
    </submittedName>
</protein>
<keyword evidence="6" id="KW-0066">ATP synthesis</keyword>